<sequence>MVNRRIAIIPARGGSKRIPKKNITDFNGLPMIVWTIKAAEESKLFDRILVSTDDSTIAEVAMRAGAEVPFLRTDCADDYSTVSQATTFALQQAMEYWNEEYDVVVQLMANCPLRTSEDIKTLVSVFETEDRTAQISCFEYGWMNPWWAATINDEGRPTQLFSETLTQRSQDLPKLYCPTGAIWISTVKALLAHQTFYSPDYTFEPISLKSAMDIDNYEDLKIANALLLASDYSL</sequence>
<dbReference type="SUPFAM" id="SSF53448">
    <property type="entry name" value="Nucleotide-diphospho-sugar transferases"/>
    <property type="match status" value="1"/>
</dbReference>
<gene>
    <name evidence="1" type="ORF">FHS24_002284</name>
</gene>
<dbReference type="EC" id="2.7.7.43" evidence="1"/>
<dbReference type="InterPro" id="IPR050793">
    <property type="entry name" value="CMP-NeuNAc_synthase"/>
</dbReference>
<dbReference type="CDD" id="cd02513">
    <property type="entry name" value="CMP-NeuAc_Synthase"/>
    <property type="match status" value="1"/>
</dbReference>
<dbReference type="GO" id="GO:0008781">
    <property type="term" value="F:N-acylneuraminate cytidylyltransferase activity"/>
    <property type="evidence" value="ECO:0007669"/>
    <property type="project" value="UniProtKB-EC"/>
</dbReference>
<dbReference type="Proteomes" id="UP000588111">
    <property type="component" value="Unassembled WGS sequence"/>
</dbReference>
<name>A0A839TE54_9GAMM</name>
<keyword evidence="1" id="KW-0808">Transferase</keyword>
<organism evidence="1 2">
    <name type="scientific">Psychrobacter luti</name>
    <dbReference type="NCBI Taxonomy" id="198481"/>
    <lineage>
        <taxon>Bacteria</taxon>
        <taxon>Pseudomonadati</taxon>
        <taxon>Pseudomonadota</taxon>
        <taxon>Gammaproteobacteria</taxon>
        <taxon>Moraxellales</taxon>
        <taxon>Moraxellaceae</taxon>
        <taxon>Psychrobacter</taxon>
    </lineage>
</organism>
<keyword evidence="2" id="KW-1185">Reference proteome</keyword>
<keyword evidence="1" id="KW-0548">Nucleotidyltransferase</keyword>
<dbReference type="RefSeq" id="WP_201599053.1">
    <property type="nucleotide sequence ID" value="NZ_CAJHAH010000008.1"/>
</dbReference>
<comment type="caution">
    <text evidence="1">The sequence shown here is derived from an EMBL/GenBank/DDBJ whole genome shotgun (WGS) entry which is preliminary data.</text>
</comment>
<dbReference type="InterPro" id="IPR029044">
    <property type="entry name" value="Nucleotide-diphossugar_trans"/>
</dbReference>
<dbReference type="EMBL" id="JACHXL010000007">
    <property type="protein sequence ID" value="MBB3107752.1"/>
    <property type="molecule type" value="Genomic_DNA"/>
</dbReference>
<dbReference type="Pfam" id="PF02348">
    <property type="entry name" value="CTP_transf_3"/>
    <property type="match status" value="1"/>
</dbReference>
<dbReference type="Gene3D" id="3.90.550.10">
    <property type="entry name" value="Spore Coat Polysaccharide Biosynthesis Protein SpsA, Chain A"/>
    <property type="match status" value="1"/>
</dbReference>
<dbReference type="PANTHER" id="PTHR21485:SF6">
    <property type="entry name" value="N-ACYLNEURAMINATE CYTIDYLYLTRANSFERASE-RELATED"/>
    <property type="match status" value="1"/>
</dbReference>
<dbReference type="PANTHER" id="PTHR21485">
    <property type="entry name" value="HAD SUPERFAMILY MEMBERS CMAS AND KDSC"/>
    <property type="match status" value="1"/>
</dbReference>
<protein>
    <submittedName>
        <fullName evidence="1">N-acylneuraminate cytidylyltransferase</fullName>
        <ecNumber evidence="1">2.7.7.43</ecNumber>
    </submittedName>
</protein>
<proteinExistence type="predicted"/>
<dbReference type="AlphaFoldDB" id="A0A839TE54"/>
<evidence type="ECO:0000313" key="2">
    <source>
        <dbReference type="Proteomes" id="UP000588111"/>
    </source>
</evidence>
<dbReference type="InterPro" id="IPR003329">
    <property type="entry name" value="Cytidylyl_trans"/>
</dbReference>
<evidence type="ECO:0000313" key="1">
    <source>
        <dbReference type="EMBL" id="MBB3107752.1"/>
    </source>
</evidence>
<accession>A0A839TE54</accession>
<reference evidence="1 2" key="1">
    <citation type="submission" date="2020-08" db="EMBL/GenBank/DDBJ databases">
        <title>Genomic Encyclopedia of Type Strains, Phase III (KMG-III): the genomes of soil and plant-associated and newly described type strains.</title>
        <authorList>
            <person name="Whitman W."/>
        </authorList>
    </citation>
    <scope>NUCLEOTIDE SEQUENCE [LARGE SCALE GENOMIC DNA]</scope>
    <source>
        <strain evidence="1 2">CECT 5885</strain>
    </source>
</reference>